<evidence type="ECO:0000256" key="7">
    <source>
        <dbReference type="ARBA" id="ARBA00022801"/>
    </source>
</evidence>
<dbReference type="InterPro" id="IPR038765">
    <property type="entry name" value="Papain-like_cys_pep_sf"/>
</dbReference>
<keyword evidence="8" id="KW-0269">Exonuclease</keyword>
<proteinExistence type="inferred from homology"/>
<feature type="active site" description="Nucleophile" evidence="11">
    <location>
        <position position="133"/>
    </location>
</feature>
<dbReference type="GO" id="GO:0003697">
    <property type="term" value="F:single-stranded DNA binding"/>
    <property type="evidence" value="ECO:0007669"/>
    <property type="project" value="TreeGrafter"/>
</dbReference>
<keyword evidence="7" id="KW-0378">Hydrolase</keyword>
<dbReference type="GO" id="GO:0017005">
    <property type="term" value="F:3'-tyrosyl-DNA phosphodiesterase activity"/>
    <property type="evidence" value="ECO:0007669"/>
    <property type="project" value="TreeGrafter"/>
</dbReference>
<dbReference type="SUPFAM" id="SSF54001">
    <property type="entry name" value="Cysteine proteinases"/>
    <property type="match status" value="1"/>
</dbReference>
<dbReference type="GO" id="GO:0004527">
    <property type="term" value="F:exonuclease activity"/>
    <property type="evidence" value="ECO:0007669"/>
    <property type="project" value="UniProtKB-KW"/>
</dbReference>
<evidence type="ECO:0000256" key="13">
    <source>
        <dbReference type="PIRSR" id="PIRSR610347-3"/>
    </source>
</evidence>
<sequence length="668" mass="76127">MKRGVIETLACTGEEAADRGLEEKRMRQNYLTDRLYFNKVVGLEEQYNVNAFSLAELLELISPVASIHFNFMVDLRWLLMQYPGRLRQGPITLIVGERMGTDFTLTKTAVKRCGVNNVNVGRARLMIPFGTHHSKISIFESSTGRVHIIIATANLLENDWNFKTQAFYHCSGSELAIGDSSNRNGSDFQTDLVKYLNEYKTSQDWGLIEHWRDRVANIDLSHVKARIIYSVPGAHKGVQLTKYGHPRLRVVLKELFGDVKMDDFTYHAQFSSFGSLGAAPQYWLTGQFLNSLSGGTETDGGHLRIIYPCVEDVRTSIEGYEAGGSLPYSNSVAAKQPYLVNFMHKWRSDHLGRSHAMPHIKTYAGFAKNSLKPSWLLVTSANLSKAAWGDYQLKKTQLTIRSYEFGLLFTDSESLDMLPYDLPLTKYGDDDRVWIVDKTYRKPDVLRKTWPMAKSGRCVLSFGDTVLYEADLKALENGRWLSDPVISFAFEYLHKRTLDETKKSKITFVNAAVCQLIKLTRPNEVAELLDELTLKEKEHVIFVVNDHDDPSRSGGSHWSLLICRRYLRPHFLIIDSAQGTDSANRKPTDKLIQTLAKYFGLPVDTRIERATKQYNGMDCGMFVIEFTRHYVESLKRNEFSVDFTQLNADDVKKQRKVWGSLIRSLAEE</sequence>
<feature type="binding site" evidence="12">
    <location>
        <position position="361"/>
    </location>
    <ligand>
        <name>substrate</name>
    </ligand>
</feature>
<dbReference type="Pfam" id="PF06087">
    <property type="entry name" value="Tyr-DNA_phospho"/>
    <property type="match status" value="1"/>
</dbReference>
<feature type="site" description="Interaction with DNA" evidence="13">
    <location>
        <position position="384"/>
    </location>
</feature>
<accession>A0A498S6F9</accession>
<evidence type="ECO:0000259" key="14">
    <source>
        <dbReference type="PROSITE" id="PS50600"/>
    </source>
</evidence>
<dbReference type="AlphaFoldDB" id="A0A498S6F9"/>
<dbReference type="EMBL" id="UPTC01000198">
    <property type="protein sequence ID" value="VBB27209.1"/>
    <property type="molecule type" value="Genomic_DNA"/>
</dbReference>
<keyword evidence="9" id="KW-0234">DNA repair</keyword>
<evidence type="ECO:0000256" key="5">
    <source>
        <dbReference type="ARBA" id="ARBA00022722"/>
    </source>
</evidence>
<organism evidence="15 16">
    <name type="scientific">Acanthocheilonema viteae</name>
    <name type="common">Filarial nematode worm</name>
    <name type="synonym">Dipetalonema viteae</name>
    <dbReference type="NCBI Taxonomy" id="6277"/>
    <lineage>
        <taxon>Eukaryota</taxon>
        <taxon>Metazoa</taxon>
        <taxon>Ecdysozoa</taxon>
        <taxon>Nematoda</taxon>
        <taxon>Chromadorea</taxon>
        <taxon>Rhabditida</taxon>
        <taxon>Spirurina</taxon>
        <taxon>Spiruromorpha</taxon>
        <taxon>Filarioidea</taxon>
        <taxon>Onchocercidae</taxon>
        <taxon>Acanthocheilonema</taxon>
    </lineage>
</organism>
<keyword evidence="4" id="KW-0645">Protease</keyword>
<evidence type="ECO:0000256" key="8">
    <source>
        <dbReference type="ARBA" id="ARBA00022839"/>
    </source>
</evidence>
<dbReference type="PROSITE" id="PS50600">
    <property type="entry name" value="ULP_PROTEASE"/>
    <property type="match status" value="1"/>
</dbReference>
<comment type="similarity">
    <text evidence="3">Belongs to the tyrosyl-DNA phosphodiesterase family.</text>
</comment>
<dbReference type="Gene3D" id="3.30.870.10">
    <property type="entry name" value="Endonuclease Chain A"/>
    <property type="match status" value="2"/>
</dbReference>
<dbReference type="PANTHER" id="PTHR12415">
    <property type="entry name" value="TYROSYL-DNA PHOSPHODIESTERASE 1"/>
    <property type="match status" value="1"/>
</dbReference>
<evidence type="ECO:0000256" key="12">
    <source>
        <dbReference type="PIRSR" id="PIRSR610347-2"/>
    </source>
</evidence>
<reference evidence="15 16" key="1">
    <citation type="submission" date="2018-08" db="EMBL/GenBank/DDBJ databases">
        <authorList>
            <person name="Laetsch R D."/>
            <person name="Stevens L."/>
            <person name="Kumar S."/>
            <person name="Blaxter L. M."/>
        </authorList>
    </citation>
    <scope>NUCLEOTIDE SEQUENCE [LARGE SCALE GENOMIC DNA]</scope>
</reference>
<dbReference type="PANTHER" id="PTHR12415:SF0">
    <property type="entry name" value="TYROSYL-DNA PHOSPHODIESTERASE 1"/>
    <property type="match status" value="1"/>
</dbReference>
<dbReference type="GO" id="GO:0006508">
    <property type="term" value="P:proteolysis"/>
    <property type="evidence" value="ECO:0007669"/>
    <property type="project" value="UniProtKB-KW"/>
</dbReference>
<name>A0A498S6F9_ACAVI</name>
<gene>
    <name evidence="15" type="ORF">NAV_LOCUS2039</name>
</gene>
<dbReference type="Pfam" id="PF02902">
    <property type="entry name" value="Peptidase_C48"/>
    <property type="match status" value="1"/>
</dbReference>
<keyword evidence="16" id="KW-1185">Reference proteome</keyword>
<feature type="domain" description="Ubiquitin-like protease family profile" evidence="14">
    <location>
        <begin position="465"/>
        <end position="630"/>
    </location>
</feature>
<comment type="similarity">
    <text evidence="2">Belongs to the peptidase C48 family.</text>
</comment>
<evidence type="ECO:0000256" key="2">
    <source>
        <dbReference type="ARBA" id="ARBA00005234"/>
    </source>
</evidence>
<dbReference type="GO" id="GO:0008234">
    <property type="term" value="F:cysteine-type peptidase activity"/>
    <property type="evidence" value="ECO:0007669"/>
    <property type="project" value="InterPro"/>
</dbReference>
<dbReference type="OrthoDB" id="47785at2759"/>
<dbReference type="Gene3D" id="3.40.395.10">
    <property type="entry name" value="Adenoviral Proteinase, Chain A"/>
    <property type="match status" value="1"/>
</dbReference>
<evidence type="ECO:0000256" key="3">
    <source>
        <dbReference type="ARBA" id="ARBA00010205"/>
    </source>
</evidence>
<feature type="binding site" evidence="12">
    <location>
        <position position="135"/>
    </location>
    <ligand>
        <name>substrate</name>
    </ligand>
</feature>
<dbReference type="GO" id="GO:0006281">
    <property type="term" value="P:DNA repair"/>
    <property type="evidence" value="ECO:0007669"/>
    <property type="project" value="UniProtKB-KW"/>
</dbReference>
<feature type="active site" description="Proton donor/acceptor" evidence="11">
    <location>
        <position position="359"/>
    </location>
</feature>
<dbReference type="GO" id="GO:0005634">
    <property type="term" value="C:nucleus"/>
    <property type="evidence" value="ECO:0007669"/>
    <property type="project" value="UniProtKB-SubCell"/>
</dbReference>
<evidence type="ECO:0000256" key="10">
    <source>
        <dbReference type="ARBA" id="ARBA00023242"/>
    </source>
</evidence>
<dbReference type="STRING" id="6277.A0A498S6F9"/>
<evidence type="ECO:0000256" key="6">
    <source>
        <dbReference type="ARBA" id="ARBA00022763"/>
    </source>
</evidence>
<evidence type="ECO:0000313" key="15">
    <source>
        <dbReference type="EMBL" id="VBB27209.1"/>
    </source>
</evidence>
<keyword evidence="6" id="KW-0227">DNA damage</keyword>
<keyword evidence="10" id="KW-0539">Nucleus</keyword>
<evidence type="ECO:0000256" key="11">
    <source>
        <dbReference type="PIRSR" id="PIRSR610347-1"/>
    </source>
</evidence>
<dbReference type="CDD" id="cd09195">
    <property type="entry name" value="PLDc_mTdp1_2"/>
    <property type="match status" value="1"/>
</dbReference>
<evidence type="ECO:0000313" key="16">
    <source>
        <dbReference type="Proteomes" id="UP000276991"/>
    </source>
</evidence>
<dbReference type="Proteomes" id="UP000276991">
    <property type="component" value="Unassembled WGS sequence"/>
</dbReference>
<dbReference type="InterPro" id="IPR010347">
    <property type="entry name" value="Tdp1"/>
</dbReference>
<evidence type="ECO:0000256" key="4">
    <source>
        <dbReference type="ARBA" id="ARBA00022670"/>
    </source>
</evidence>
<evidence type="ECO:0000256" key="1">
    <source>
        <dbReference type="ARBA" id="ARBA00004123"/>
    </source>
</evidence>
<dbReference type="GO" id="GO:0003690">
    <property type="term" value="F:double-stranded DNA binding"/>
    <property type="evidence" value="ECO:0007669"/>
    <property type="project" value="TreeGrafter"/>
</dbReference>
<comment type="subcellular location">
    <subcellularLocation>
        <location evidence="1">Nucleus</location>
    </subcellularLocation>
</comment>
<evidence type="ECO:0000256" key="9">
    <source>
        <dbReference type="ARBA" id="ARBA00023204"/>
    </source>
</evidence>
<dbReference type="SUPFAM" id="SSF56024">
    <property type="entry name" value="Phospholipase D/nuclease"/>
    <property type="match status" value="2"/>
</dbReference>
<protein>
    <recommendedName>
        <fullName evidence="14">Ubiquitin-like protease family profile domain-containing protein</fullName>
    </recommendedName>
</protein>
<dbReference type="InterPro" id="IPR003653">
    <property type="entry name" value="Peptidase_C48_C"/>
</dbReference>
<keyword evidence="5" id="KW-0540">Nuclease</keyword>